<keyword evidence="2" id="KW-0539">Nucleus</keyword>
<dbReference type="PANTHER" id="PTHR11361:SF35">
    <property type="entry name" value="DNA MISMATCH REPAIR PROTEIN MSH2"/>
    <property type="match status" value="1"/>
</dbReference>
<organism evidence="5 6">
    <name type="scientific">Malassezia furfur</name>
    <name type="common">Pityriasis versicolor infection agent</name>
    <name type="synonym">Pityrosporum furfur</name>
    <dbReference type="NCBI Taxonomy" id="55194"/>
    <lineage>
        <taxon>Eukaryota</taxon>
        <taxon>Fungi</taxon>
        <taxon>Dikarya</taxon>
        <taxon>Basidiomycota</taxon>
        <taxon>Ustilaginomycotina</taxon>
        <taxon>Malasseziomycetes</taxon>
        <taxon>Malasseziales</taxon>
        <taxon>Malasseziaceae</taxon>
        <taxon>Malassezia</taxon>
    </lineage>
</organism>
<protein>
    <submittedName>
        <fullName evidence="5">MSH2 protein</fullName>
    </submittedName>
</protein>
<feature type="compositionally biased region" description="Basic residues" evidence="3">
    <location>
        <begin position="820"/>
        <end position="836"/>
    </location>
</feature>
<evidence type="ECO:0000256" key="1">
    <source>
        <dbReference type="ARBA" id="ARBA00004123"/>
    </source>
</evidence>
<dbReference type="Pfam" id="PF05192">
    <property type="entry name" value="MutS_III"/>
    <property type="match status" value="1"/>
</dbReference>
<name>A0ABY8EQM4_MALFU</name>
<dbReference type="Pfam" id="PF05188">
    <property type="entry name" value="MutS_II"/>
    <property type="match status" value="1"/>
</dbReference>
<evidence type="ECO:0000256" key="2">
    <source>
        <dbReference type="ARBA" id="ARBA00023242"/>
    </source>
</evidence>
<proteinExistence type="predicted"/>
<dbReference type="InterPro" id="IPR007860">
    <property type="entry name" value="DNA_mmatch_repair_MutS_con_dom"/>
</dbReference>
<reference evidence="5 6" key="1">
    <citation type="journal article" date="2020" name="Elife">
        <title>Loss of centromere function drives karyotype evolution in closely related Malassezia species.</title>
        <authorList>
            <person name="Sankaranarayanan S.R."/>
            <person name="Ianiri G."/>
            <person name="Coelho M.A."/>
            <person name="Reza M.H."/>
            <person name="Thimmappa B.C."/>
            <person name="Ganguly P."/>
            <person name="Vadnala R.N."/>
            <person name="Sun S."/>
            <person name="Siddharthan R."/>
            <person name="Tellgren-Roth C."/>
            <person name="Dawson T.L."/>
            <person name="Heitman J."/>
            <person name="Sanyal K."/>
        </authorList>
    </citation>
    <scope>NUCLEOTIDE SEQUENCE [LARGE SCALE GENOMIC DNA]</scope>
    <source>
        <strain evidence="5">CBS14141</strain>
    </source>
</reference>
<evidence type="ECO:0000256" key="3">
    <source>
        <dbReference type="SAM" id="MobiDB-lite"/>
    </source>
</evidence>
<dbReference type="InterPro" id="IPR036187">
    <property type="entry name" value="DNA_mismatch_repair_MutS_sf"/>
</dbReference>
<comment type="subcellular location">
    <subcellularLocation>
        <location evidence="1">Nucleus</location>
    </subcellularLocation>
</comment>
<dbReference type="InterPro" id="IPR036678">
    <property type="entry name" value="MutS_con_dom_sf"/>
</dbReference>
<feature type="compositionally biased region" description="Basic and acidic residues" evidence="3">
    <location>
        <begin position="734"/>
        <end position="754"/>
    </location>
</feature>
<feature type="compositionally biased region" description="Basic and acidic residues" evidence="3">
    <location>
        <begin position="696"/>
        <end position="706"/>
    </location>
</feature>
<dbReference type="Pfam" id="PF01624">
    <property type="entry name" value="MutS_I"/>
    <property type="match status" value="1"/>
</dbReference>
<feature type="region of interest" description="Disordered" evidence="3">
    <location>
        <begin position="811"/>
        <end position="940"/>
    </location>
</feature>
<keyword evidence="6" id="KW-1185">Reference proteome</keyword>
<dbReference type="Gene3D" id="1.10.1420.10">
    <property type="match status" value="2"/>
</dbReference>
<feature type="domain" description="DNA mismatch repair protein MutS core" evidence="4">
    <location>
        <begin position="332"/>
        <end position="640"/>
    </location>
</feature>
<dbReference type="Gene3D" id="3.40.1170.10">
    <property type="entry name" value="DNA repair protein MutS, domain I"/>
    <property type="match status" value="1"/>
</dbReference>
<feature type="region of interest" description="Disordered" evidence="3">
    <location>
        <begin position="679"/>
        <end position="706"/>
    </location>
</feature>
<gene>
    <name evidence="5" type="primary">msh2</name>
    <name evidence="5" type="ORF">GLX27_001701</name>
</gene>
<feature type="compositionally biased region" description="Basic residues" evidence="3">
    <location>
        <begin position="899"/>
        <end position="925"/>
    </location>
</feature>
<feature type="region of interest" description="Disordered" evidence="3">
    <location>
        <begin position="611"/>
        <end position="636"/>
    </location>
</feature>
<dbReference type="SUPFAM" id="SSF53150">
    <property type="entry name" value="DNA repair protein MutS, domain II"/>
    <property type="match status" value="1"/>
</dbReference>
<sequence length="960" mass="107067">MSGFMYPTEEARRDKADGGTCGAHVASESSFVAFFASLPSAVPGTVRLFDRQDFYTVHGQDALFVADTVFKTQSVLKYLGKKGDNGGLPSCTLSVSAAKSFLRDALTAKQLRIEIWSPNEGSGRRSGAWQISKQASPGNLQDVEDLLFLNADVVSNPIVLALRVKAQDGLNTVGVAFADATNREMGVAEYAENDLFSNTESLLIQLGVKECLLPADETQTDYDLAKLRAVVDRCGCILSDVKKSTFHTKSIEQDLRQLVKGAGAAPPEFEHKIALSSAAALLAYLNLLADESNLGQFTLRTHDLSEYLRLDHAALRALSLFPEQTGSAASTNRNTSVFGLLNHCKTAQGTRMLHQWLKQPLVSVPAIENRQALVEIFFEDVEARHALQDTYLKYMPDMLRISKRFQRRAATLEDVVRCYQAVVRIPDLIATLDALASTPLFQSTFVAPLRDLNQHLGKLVEMVEMTIDLEELAHHNYVIKPDFDESLGTIKTQLGQVRDQLDEQHALAGQDLGLDTEKKLHLENHTSYGYCFRVTRTDAGVLKNRKGYMDLGTVKGGVYFTTSALRDLNDEHRMLSDSYARTQSRLVKDVIDIACTSSAHSPSLVHAAARAVQRGARAPRRGDQPRARRAQRADPVYQAADGRARLGPRAARVAAPVPRGAGRGALYPQRCTDAPGQVRLPARHRPQHGRQVDLPAPDRHRDAPRTDRELCAGGRRRARARVRLHPRARRRGRQPAEGRQHVHGRDARDRHDPQDGVARLARADRRAGARHVDVRRLRPRVGHLGVDRDAHPCQVRVCDALPRADQPGIRAAQRAEPACRRPRRAARRRLALRQGHHAPVQGGARRERPELRDPDRRAGRLPGERHPSREAQGRGARGRPGARRRARRRVRGRDERGPRARRPVPRRVGRPLRQARTHRRRRRGTRGAPGVHARVRRKDSRKCTYAPLTQPWTAKVLQNF</sequence>
<dbReference type="Proteomes" id="UP000818624">
    <property type="component" value="Chromosome 1"/>
</dbReference>
<evidence type="ECO:0000313" key="5">
    <source>
        <dbReference type="EMBL" id="WFD47055.1"/>
    </source>
</evidence>
<dbReference type="InterPro" id="IPR045076">
    <property type="entry name" value="MutS"/>
</dbReference>
<dbReference type="SUPFAM" id="SSF48334">
    <property type="entry name" value="DNA repair protein MutS, domain III"/>
    <property type="match status" value="1"/>
</dbReference>
<dbReference type="InterPro" id="IPR007696">
    <property type="entry name" value="DNA_mismatch_repair_MutS_core"/>
</dbReference>
<feature type="compositionally biased region" description="Basic and acidic residues" evidence="3">
    <location>
        <begin position="844"/>
        <end position="872"/>
    </location>
</feature>
<evidence type="ECO:0000259" key="4">
    <source>
        <dbReference type="SMART" id="SM00533"/>
    </source>
</evidence>
<feature type="region of interest" description="Disordered" evidence="3">
    <location>
        <begin position="726"/>
        <end position="755"/>
    </location>
</feature>
<accession>A0ABY8EQM4</accession>
<dbReference type="InterPro" id="IPR007695">
    <property type="entry name" value="DNA_mismatch_repair_MutS-lik_N"/>
</dbReference>
<dbReference type="SMART" id="SM00533">
    <property type="entry name" value="MUTSd"/>
    <property type="match status" value="1"/>
</dbReference>
<dbReference type="InterPro" id="IPR016151">
    <property type="entry name" value="DNA_mismatch_repair_MutS_N"/>
</dbReference>
<dbReference type="Gene3D" id="3.30.420.110">
    <property type="entry name" value="MutS, connector domain"/>
    <property type="match status" value="1"/>
</dbReference>
<dbReference type="EMBL" id="CP046234">
    <property type="protein sequence ID" value="WFD47055.1"/>
    <property type="molecule type" value="Genomic_DNA"/>
</dbReference>
<evidence type="ECO:0000313" key="6">
    <source>
        <dbReference type="Proteomes" id="UP000818624"/>
    </source>
</evidence>
<dbReference type="PANTHER" id="PTHR11361">
    <property type="entry name" value="DNA MISMATCH REPAIR PROTEIN MUTS FAMILY MEMBER"/>
    <property type="match status" value="1"/>
</dbReference>
<feature type="compositionally biased region" description="Basic residues" evidence="3">
    <location>
        <begin position="876"/>
        <end position="891"/>
    </location>
</feature>